<name>A0A921Q5F8_SORBI</name>
<reference evidence="1" key="1">
    <citation type="journal article" date="2019" name="BMC Genomics">
        <title>A new reference genome for Sorghum bicolor reveals high levels of sequence similarity between sweet and grain genotypes: implications for the genetics of sugar metabolism.</title>
        <authorList>
            <person name="Cooper E.A."/>
            <person name="Brenton Z.W."/>
            <person name="Flinn B.S."/>
            <person name="Jenkins J."/>
            <person name="Shu S."/>
            <person name="Flowers D."/>
            <person name="Luo F."/>
            <person name="Wang Y."/>
            <person name="Xia P."/>
            <person name="Barry K."/>
            <person name="Daum C."/>
            <person name="Lipzen A."/>
            <person name="Yoshinaga Y."/>
            <person name="Schmutz J."/>
            <person name="Saski C."/>
            <person name="Vermerris W."/>
            <person name="Kresovich S."/>
        </authorList>
    </citation>
    <scope>NUCLEOTIDE SEQUENCE</scope>
</reference>
<evidence type="ECO:0000313" key="1">
    <source>
        <dbReference type="EMBL" id="KAG0514685.1"/>
    </source>
</evidence>
<accession>A0A921Q5F8</accession>
<gene>
    <name evidence="1" type="ORF">BDA96_10G214300</name>
</gene>
<dbReference type="Proteomes" id="UP000807115">
    <property type="component" value="Chromosome 10"/>
</dbReference>
<sequence>MADLQYSDHHVRNERVRRHEVCCMADLQYSDHHVRMKTEEAPLGYGMAASHVGQNIRSQS</sequence>
<evidence type="ECO:0000313" key="2">
    <source>
        <dbReference type="Proteomes" id="UP000807115"/>
    </source>
</evidence>
<protein>
    <submittedName>
        <fullName evidence="1">Uncharacterized protein</fullName>
    </submittedName>
</protein>
<dbReference type="EMBL" id="CM027689">
    <property type="protein sequence ID" value="KAG0514685.1"/>
    <property type="molecule type" value="Genomic_DNA"/>
</dbReference>
<comment type="caution">
    <text evidence="1">The sequence shown here is derived from an EMBL/GenBank/DDBJ whole genome shotgun (WGS) entry which is preliminary data.</text>
</comment>
<dbReference type="AlphaFoldDB" id="A0A921Q5F8"/>
<reference evidence="1" key="2">
    <citation type="submission" date="2020-10" db="EMBL/GenBank/DDBJ databases">
        <authorList>
            <person name="Cooper E.A."/>
            <person name="Brenton Z.W."/>
            <person name="Flinn B.S."/>
            <person name="Jenkins J."/>
            <person name="Shu S."/>
            <person name="Flowers D."/>
            <person name="Luo F."/>
            <person name="Wang Y."/>
            <person name="Xia P."/>
            <person name="Barry K."/>
            <person name="Daum C."/>
            <person name="Lipzen A."/>
            <person name="Yoshinaga Y."/>
            <person name="Schmutz J."/>
            <person name="Saski C."/>
            <person name="Vermerris W."/>
            <person name="Kresovich S."/>
        </authorList>
    </citation>
    <scope>NUCLEOTIDE SEQUENCE</scope>
</reference>
<organism evidence="1 2">
    <name type="scientific">Sorghum bicolor</name>
    <name type="common">Sorghum</name>
    <name type="synonym">Sorghum vulgare</name>
    <dbReference type="NCBI Taxonomy" id="4558"/>
    <lineage>
        <taxon>Eukaryota</taxon>
        <taxon>Viridiplantae</taxon>
        <taxon>Streptophyta</taxon>
        <taxon>Embryophyta</taxon>
        <taxon>Tracheophyta</taxon>
        <taxon>Spermatophyta</taxon>
        <taxon>Magnoliopsida</taxon>
        <taxon>Liliopsida</taxon>
        <taxon>Poales</taxon>
        <taxon>Poaceae</taxon>
        <taxon>PACMAD clade</taxon>
        <taxon>Panicoideae</taxon>
        <taxon>Andropogonodae</taxon>
        <taxon>Andropogoneae</taxon>
        <taxon>Sorghinae</taxon>
        <taxon>Sorghum</taxon>
    </lineage>
</organism>
<proteinExistence type="predicted"/>